<evidence type="ECO:0000313" key="3">
    <source>
        <dbReference type="Proteomes" id="UP001150266"/>
    </source>
</evidence>
<keyword evidence="1" id="KW-1133">Transmembrane helix</keyword>
<dbReference type="EMBL" id="JAOTPV010000005">
    <property type="protein sequence ID" value="KAJ4482170.1"/>
    <property type="molecule type" value="Genomic_DNA"/>
</dbReference>
<comment type="caution">
    <text evidence="2">The sequence shown here is derived from an EMBL/GenBank/DDBJ whole genome shotgun (WGS) entry which is preliminary data.</text>
</comment>
<organism evidence="2 3">
    <name type="scientific">Lentinula aciculospora</name>
    <dbReference type="NCBI Taxonomy" id="153920"/>
    <lineage>
        <taxon>Eukaryota</taxon>
        <taxon>Fungi</taxon>
        <taxon>Dikarya</taxon>
        <taxon>Basidiomycota</taxon>
        <taxon>Agaricomycotina</taxon>
        <taxon>Agaricomycetes</taxon>
        <taxon>Agaricomycetidae</taxon>
        <taxon>Agaricales</taxon>
        <taxon>Marasmiineae</taxon>
        <taxon>Omphalotaceae</taxon>
        <taxon>Lentinula</taxon>
    </lineage>
</organism>
<feature type="transmembrane region" description="Helical" evidence="1">
    <location>
        <begin position="33"/>
        <end position="55"/>
    </location>
</feature>
<keyword evidence="1" id="KW-0812">Transmembrane</keyword>
<evidence type="ECO:0000256" key="1">
    <source>
        <dbReference type="SAM" id="Phobius"/>
    </source>
</evidence>
<gene>
    <name evidence="2" type="ORF">J3R30DRAFT_3456772</name>
</gene>
<dbReference type="Proteomes" id="UP001150266">
    <property type="component" value="Unassembled WGS sequence"/>
</dbReference>
<name>A0A9W9DSG0_9AGAR</name>
<proteinExistence type="predicted"/>
<protein>
    <submittedName>
        <fullName evidence="2">Uncharacterized protein</fullName>
    </submittedName>
</protein>
<accession>A0A9W9DSG0</accession>
<dbReference type="AlphaFoldDB" id="A0A9W9DSG0"/>
<reference evidence="2" key="1">
    <citation type="submission" date="2022-08" db="EMBL/GenBank/DDBJ databases">
        <title>A Global Phylogenomic Analysis of the Shiitake Genus Lentinula.</title>
        <authorList>
            <consortium name="DOE Joint Genome Institute"/>
            <person name="Sierra-Patev S."/>
            <person name="Min B."/>
            <person name="Naranjo-Ortiz M."/>
            <person name="Looney B."/>
            <person name="Konkel Z."/>
            <person name="Slot J.C."/>
            <person name="Sakamoto Y."/>
            <person name="Steenwyk J.L."/>
            <person name="Rokas A."/>
            <person name="Carro J."/>
            <person name="Camarero S."/>
            <person name="Ferreira P."/>
            <person name="Molpeceres G."/>
            <person name="Ruiz-Duenas F.J."/>
            <person name="Serrano A."/>
            <person name="Henrissat B."/>
            <person name="Drula E."/>
            <person name="Hughes K.W."/>
            <person name="Mata J.L."/>
            <person name="Ishikawa N.K."/>
            <person name="Vargas-Isla R."/>
            <person name="Ushijima S."/>
            <person name="Smith C.A."/>
            <person name="Ahrendt S."/>
            <person name="Andreopoulos W."/>
            <person name="He G."/>
            <person name="Labutti K."/>
            <person name="Lipzen A."/>
            <person name="Ng V."/>
            <person name="Riley R."/>
            <person name="Sandor L."/>
            <person name="Barry K."/>
            <person name="Martinez A.T."/>
            <person name="Xiao Y."/>
            <person name="Gibbons J.G."/>
            <person name="Terashima K."/>
            <person name="Grigoriev I.V."/>
            <person name="Hibbett D.S."/>
        </authorList>
    </citation>
    <scope>NUCLEOTIDE SEQUENCE</scope>
    <source>
        <strain evidence="2">JLM2183</strain>
    </source>
</reference>
<feature type="non-terminal residue" evidence="2">
    <location>
        <position position="70"/>
    </location>
</feature>
<keyword evidence="3" id="KW-1185">Reference proteome</keyword>
<sequence>MIRVLTSFSLHFLLSFSLLLSRSFYTFPYPSISFHILLLLSIILQSLLSCSRYFYQFPALSLTHLDTHIY</sequence>
<keyword evidence="1" id="KW-0472">Membrane</keyword>
<evidence type="ECO:0000313" key="2">
    <source>
        <dbReference type="EMBL" id="KAJ4482170.1"/>
    </source>
</evidence>